<keyword evidence="2" id="KW-1185">Reference proteome</keyword>
<comment type="caution">
    <text evidence="1">The sequence shown here is derived from an EMBL/GenBank/DDBJ whole genome shotgun (WGS) entry which is preliminary data.</text>
</comment>
<dbReference type="EMBL" id="JAHIBW010000004">
    <property type="protein sequence ID" value="KAG7311738.1"/>
    <property type="molecule type" value="Genomic_DNA"/>
</dbReference>
<evidence type="ECO:0000313" key="1">
    <source>
        <dbReference type="EMBL" id="KAG7311738.1"/>
    </source>
</evidence>
<gene>
    <name evidence="1" type="ORF">JYU34_002797</name>
</gene>
<organism evidence="1 2">
    <name type="scientific">Plutella xylostella</name>
    <name type="common">Diamondback moth</name>
    <name type="synonym">Plutella maculipennis</name>
    <dbReference type="NCBI Taxonomy" id="51655"/>
    <lineage>
        <taxon>Eukaryota</taxon>
        <taxon>Metazoa</taxon>
        <taxon>Ecdysozoa</taxon>
        <taxon>Arthropoda</taxon>
        <taxon>Hexapoda</taxon>
        <taxon>Insecta</taxon>
        <taxon>Pterygota</taxon>
        <taxon>Neoptera</taxon>
        <taxon>Endopterygota</taxon>
        <taxon>Lepidoptera</taxon>
        <taxon>Glossata</taxon>
        <taxon>Ditrysia</taxon>
        <taxon>Yponomeutoidea</taxon>
        <taxon>Plutellidae</taxon>
        <taxon>Plutella</taxon>
    </lineage>
</organism>
<reference evidence="1 2" key="1">
    <citation type="submission" date="2021-06" db="EMBL/GenBank/DDBJ databases">
        <title>A haploid diamondback moth (Plutella xylostella L.) genome assembly resolves 31 chromosomes and identifies a diamide resistance mutation.</title>
        <authorList>
            <person name="Ward C.M."/>
            <person name="Perry K.D."/>
            <person name="Baker G."/>
            <person name="Powis K."/>
            <person name="Heckel D.G."/>
            <person name="Baxter S.W."/>
        </authorList>
    </citation>
    <scope>NUCLEOTIDE SEQUENCE [LARGE SCALE GENOMIC DNA]</scope>
    <source>
        <strain evidence="1 2">LV</strain>
        <tissue evidence="1">Single pupa</tissue>
    </source>
</reference>
<sequence length="75" mass="8505">MMGGKEYTDNQENIFHKYVLKKKWHTAEAAFTCGRVSRTTLVHINEVLNEHAGPFLANMGENAMFMHNNAQAHTA</sequence>
<name>A0ABQ7R356_PLUXY</name>
<proteinExistence type="predicted"/>
<evidence type="ECO:0008006" key="3">
    <source>
        <dbReference type="Google" id="ProtNLM"/>
    </source>
</evidence>
<protein>
    <recommendedName>
        <fullName evidence="3">Transposase</fullName>
    </recommendedName>
</protein>
<evidence type="ECO:0000313" key="2">
    <source>
        <dbReference type="Proteomes" id="UP000823941"/>
    </source>
</evidence>
<dbReference type="Proteomes" id="UP000823941">
    <property type="component" value="Chromosome 4"/>
</dbReference>
<accession>A0ABQ7R356</accession>